<evidence type="ECO:0000256" key="5">
    <source>
        <dbReference type="ARBA" id="ARBA00022692"/>
    </source>
</evidence>
<dbReference type="InterPro" id="IPR036291">
    <property type="entry name" value="NAD(P)-bd_dom_sf"/>
</dbReference>
<dbReference type="GO" id="GO:0015297">
    <property type="term" value="F:antiporter activity"/>
    <property type="evidence" value="ECO:0007669"/>
    <property type="project" value="UniProtKB-KW"/>
</dbReference>
<comment type="similarity">
    <text evidence="2">Belongs to the monovalent cation:proton antiporter 2 (CPA2) transporter (TC 2.A.37) family.</text>
</comment>
<evidence type="ECO:0000256" key="6">
    <source>
        <dbReference type="ARBA" id="ARBA00022989"/>
    </source>
</evidence>
<keyword evidence="8 9" id="KW-0472">Membrane</keyword>
<keyword evidence="5 9" id="KW-0812">Transmembrane</keyword>
<keyword evidence="7" id="KW-0406">Ion transport</keyword>
<dbReference type="SUPFAM" id="SSF51735">
    <property type="entry name" value="NAD(P)-binding Rossmann-fold domains"/>
    <property type="match status" value="1"/>
</dbReference>
<dbReference type="InterPro" id="IPR006153">
    <property type="entry name" value="Cation/H_exchanger_TM"/>
</dbReference>
<accession>A0A7W4W897</accession>
<evidence type="ECO:0000256" key="1">
    <source>
        <dbReference type="ARBA" id="ARBA00004141"/>
    </source>
</evidence>
<evidence type="ECO:0000256" key="7">
    <source>
        <dbReference type="ARBA" id="ARBA00023065"/>
    </source>
</evidence>
<keyword evidence="3" id="KW-0813">Transport</keyword>
<dbReference type="Gene3D" id="3.40.50.720">
    <property type="entry name" value="NAD(P)-binding Rossmann-like Domain"/>
    <property type="match status" value="1"/>
</dbReference>
<feature type="domain" description="Cation/H+ exchanger transmembrane" evidence="10">
    <location>
        <begin position="6"/>
        <end position="347"/>
    </location>
</feature>
<dbReference type="Pfam" id="PF02254">
    <property type="entry name" value="TrkA_N"/>
    <property type="match status" value="1"/>
</dbReference>
<dbReference type="InterPro" id="IPR038770">
    <property type="entry name" value="Na+/solute_symporter_sf"/>
</dbReference>
<keyword evidence="13" id="KW-1185">Reference proteome</keyword>
<feature type="transmembrane region" description="Helical" evidence="9">
    <location>
        <begin position="137"/>
        <end position="160"/>
    </location>
</feature>
<comment type="caution">
    <text evidence="12">The sequence shown here is derived from an EMBL/GenBank/DDBJ whole genome shotgun (WGS) entry which is preliminary data.</text>
</comment>
<evidence type="ECO:0000259" key="10">
    <source>
        <dbReference type="Pfam" id="PF00999"/>
    </source>
</evidence>
<dbReference type="Proteomes" id="UP000537130">
    <property type="component" value="Unassembled WGS sequence"/>
</dbReference>
<evidence type="ECO:0000313" key="13">
    <source>
        <dbReference type="Proteomes" id="UP000537130"/>
    </source>
</evidence>
<dbReference type="InterPro" id="IPR003148">
    <property type="entry name" value="RCK_N"/>
</dbReference>
<sequence>MEPLVILLAFFAGLGFRSLGYPPLLGYLLAGFIAHGLGLAGDGAGVVVIADLGITLLLFTIGLKLNLKELIAPQVWGTATLQTLLVVPLTWGMLILLTQLLPGLELSPEAGLTLAFALSFSSTVFTTKTLEERGEAVALHAAIAIGILVVQDLFAVGYLVAASGKFPTPSALWLLALPLLRPVLGRILQWVGHGELLILFGFLVALGGAGLFESVNMKGDLGALVIGMLLNSHKKSTELYKNLIQFKDIFLIGFFLQIGFNGLPGGNMLLIALALGALVLLRPIVYVILLLWLRQRARTALLAALSLATYSEFGLIVAQLAAKGGTISNEWVTTIALALAISFFIATPLNNRARDIYGRFGDFLLANERGIGSTEEAIATLGQSDIVIVGAGRVGVGAYRFLSERYPNNVICIEENGDKVAALQAQGINCVHADGNDRDFWNRACLAERKLILVSLTNHKENMSVVKFLKSQEFYGDLAVVSRYPDEEREIREAGCITFNLYAEAGHGFAEHVLEQCSAYANPQA</sequence>
<feature type="transmembrane region" description="Helical" evidence="9">
    <location>
        <begin position="75"/>
        <end position="98"/>
    </location>
</feature>
<feature type="domain" description="RCK N-terminal" evidence="11">
    <location>
        <begin position="386"/>
        <end position="495"/>
    </location>
</feature>
<dbReference type="RefSeq" id="WP_183411427.1">
    <property type="nucleotide sequence ID" value="NZ_JACHWY010000003.1"/>
</dbReference>
<keyword evidence="4" id="KW-0050">Antiport</keyword>
<dbReference type="GO" id="GO:1902600">
    <property type="term" value="P:proton transmembrane transport"/>
    <property type="evidence" value="ECO:0007669"/>
    <property type="project" value="InterPro"/>
</dbReference>
<feature type="transmembrane region" description="Helical" evidence="9">
    <location>
        <begin position="44"/>
        <end position="63"/>
    </location>
</feature>
<dbReference type="GO" id="GO:0006813">
    <property type="term" value="P:potassium ion transport"/>
    <property type="evidence" value="ECO:0007669"/>
    <property type="project" value="InterPro"/>
</dbReference>
<dbReference type="AlphaFoldDB" id="A0A7W4W897"/>
<protein>
    <submittedName>
        <fullName evidence="12">Putative Kef-type K+ transport protein</fullName>
    </submittedName>
</protein>
<reference evidence="12 13" key="1">
    <citation type="submission" date="2020-08" db="EMBL/GenBank/DDBJ databases">
        <title>Genomic Encyclopedia of Type Strains, Phase III (KMG-III): the genomes of soil and plant-associated and newly described type strains.</title>
        <authorList>
            <person name="Whitman W."/>
        </authorList>
    </citation>
    <scope>NUCLEOTIDE SEQUENCE [LARGE SCALE GENOMIC DNA]</scope>
    <source>
        <strain evidence="12 13">CECT 8654</strain>
    </source>
</reference>
<dbReference type="PANTHER" id="PTHR42751">
    <property type="entry name" value="SODIUM/HYDROGEN EXCHANGER FAMILY/TRKA DOMAIN PROTEIN"/>
    <property type="match status" value="1"/>
</dbReference>
<evidence type="ECO:0000256" key="4">
    <source>
        <dbReference type="ARBA" id="ARBA00022449"/>
    </source>
</evidence>
<evidence type="ECO:0000256" key="3">
    <source>
        <dbReference type="ARBA" id="ARBA00022448"/>
    </source>
</evidence>
<evidence type="ECO:0000256" key="9">
    <source>
        <dbReference type="SAM" id="Phobius"/>
    </source>
</evidence>
<dbReference type="EMBL" id="JACHWY010000003">
    <property type="protein sequence ID" value="MBB3048657.1"/>
    <property type="molecule type" value="Genomic_DNA"/>
</dbReference>
<gene>
    <name evidence="12" type="ORF">FHR99_002931</name>
</gene>
<proteinExistence type="inferred from homology"/>
<dbReference type="PANTHER" id="PTHR42751:SF1">
    <property type="entry name" value="CATION_PROTON ANTIPORTER YBAL-RELATED"/>
    <property type="match status" value="1"/>
</dbReference>
<evidence type="ECO:0000259" key="11">
    <source>
        <dbReference type="Pfam" id="PF02254"/>
    </source>
</evidence>
<name>A0A7W4W897_9GAMM</name>
<comment type="subcellular location">
    <subcellularLocation>
        <location evidence="1">Membrane</location>
        <topology evidence="1">Multi-pass membrane protein</topology>
    </subcellularLocation>
</comment>
<feature type="transmembrane region" description="Helical" evidence="9">
    <location>
        <begin position="269"/>
        <end position="293"/>
    </location>
</feature>
<feature type="transmembrane region" description="Helical" evidence="9">
    <location>
        <begin position="300"/>
        <end position="319"/>
    </location>
</feature>
<feature type="transmembrane region" description="Helical" evidence="9">
    <location>
        <begin position="196"/>
        <end position="212"/>
    </location>
</feature>
<evidence type="ECO:0000256" key="8">
    <source>
        <dbReference type="ARBA" id="ARBA00023136"/>
    </source>
</evidence>
<keyword evidence="6 9" id="KW-1133">Transmembrane helix</keyword>
<organism evidence="12 13">
    <name type="scientific">Litorivivens lipolytica</name>
    <dbReference type="NCBI Taxonomy" id="1524264"/>
    <lineage>
        <taxon>Bacteria</taxon>
        <taxon>Pseudomonadati</taxon>
        <taxon>Pseudomonadota</taxon>
        <taxon>Gammaproteobacteria</taxon>
        <taxon>Litorivivens</taxon>
    </lineage>
</organism>
<evidence type="ECO:0000256" key="2">
    <source>
        <dbReference type="ARBA" id="ARBA00005551"/>
    </source>
</evidence>
<evidence type="ECO:0000313" key="12">
    <source>
        <dbReference type="EMBL" id="MBB3048657.1"/>
    </source>
</evidence>
<dbReference type="GO" id="GO:0016020">
    <property type="term" value="C:membrane"/>
    <property type="evidence" value="ECO:0007669"/>
    <property type="project" value="UniProtKB-SubCell"/>
</dbReference>
<dbReference type="Pfam" id="PF00999">
    <property type="entry name" value="Na_H_Exchanger"/>
    <property type="match status" value="1"/>
</dbReference>
<dbReference type="Gene3D" id="1.20.1530.20">
    <property type="match status" value="1"/>
</dbReference>
<feature type="transmembrane region" description="Helical" evidence="9">
    <location>
        <begin position="110"/>
        <end position="130"/>
    </location>
</feature>
<feature type="transmembrane region" description="Helical" evidence="9">
    <location>
        <begin position="331"/>
        <end position="349"/>
    </location>
</feature>